<dbReference type="AlphaFoldDB" id="I0WF95"/>
<evidence type="ECO:0000256" key="2">
    <source>
        <dbReference type="ARBA" id="ARBA00022801"/>
    </source>
</evidence>
<dbReference type="GO" id="GO:0003677">
    <property type="term" value="F:DNA binding"/>
    <property type="evidence" value="ECO:0007669"/>
    <property type="project" value="InterPro"/>
</dbReference>
<evidence type="ECO:0000313" key="8">
    <source>
        <dbReference type="Proteomes" id="UP000005938"/>
    </source>
</evidence>
<dbReference type="PANTHER" id="PTHR30231">
    <property type="entry name" value="DNA POLYMERASE III SUBUNIT EPSILON"/>
    <property type="match status" value="1"/>
</dbReference>
<dbReference type="GO" id="GO:0006260">
    <property type="term" value="P:DNA replication"/>
    <property type="evidence" value="ECO:0007669"/>
    <property type="project" value="InterPro"/>
</dbReference>
<keyword evidence="3 7" id="KW-0269">Exonuclease</keyword>
<evidence type="ECO:0000256" key="1">
    <source>
        <dbReference type="ARBA" id="ARBA00022722"/>
    </source>
</evidence>
<dbReference type="Gene3D" id="3.30.420.10">
    <property type="entry name" value="Ribonuclease H-like superfamily/Ribonuclease H"/>
    <property type="match status" value="1"/>
</dbReference>
<dbReference type="InterPro" id="IPR036397">
    <property type="entry name" value="RNaseH_sf"/>
</dbReference>
<keyword evidence="2" id="KW-0378">Hydrolase</keyword>
<comment type="subunit">
    <text evidence="5">DNA polymerase III contains a core (composed of alpha, epsilon and theta chains) that associates with a tau subunit. This core dimerizes to form the POLIII' complex. PolIII' associates with the gamma complex (composed of gamma, delta, delta', psi and chi chains) and with the beta chain to form the complete DNA polymerase III complex.</text>
</comment>
<dbReference type="NCBIfam" id="TIGR00573">
    <property type="entry name" value="dnaq"/>
    <property type="match status" value="1"/>
</dbReference>
<keyword evidence="8" id="KW-1185">Reference proteome</keyword>
<dbReference type="STRING" id="946077.W5A_07642"/>
<dbReference type="InterPro" id="IPR012337">
    <property type="entry name" value="RNaseH-like_sf"/>
</dbReference>
<dbReference type="OrthoDB" id="9803913at2"/>
<dbReference type="Proteomes" id="UP000005938">
    <property type="component" value="Unassembled WGS sequence"/>
</dbReference>
<evidence type="ECO:0000313" key="7">
    <source>
        <dbReference type="EMBL" id="EID75061.1"/>
    </source>
</evidence>
<dbReference type="eggNOG" id="COG0847">
    <property type="taxonomic scope" value="Bacteria"/>
</dbReference>
<organism evidence="7 8">
    <name type="scientific">Imtechella halotolerans K1</name>
    <dbReference type="NCBI Taxonomy" id="946077"/>
    <lineage>
        <taxon>Bacteria</taxon>
        <taxon>Pseudomonadati</taxon>
        <taxon>Bacteroidota</taxon>
        <taxon>Flavobacteriia</taxon>
        <taxon>Flavobacteriales</taxon>
        <taxon>Flavobacteriaceae</taxon>
        <taxon>Imtechella</taxon>
    </lineage>
</organism>
<dbReference type="RefSeq" id="WP_008239116.1">
    <property type="nucleotide sequence ID" value="NZ_AJJU01000008.1"/>
</dbReference>
<reference evidence="7 8" key="1">
    <citation type="journal article" date="2012" name="J. Bacteriol.">
        <title>Genome Sequence of the Halotolerant Bacterium Imtechella halotolerans K1T.</title>
        <authorList>
            <person name="Kumar S."/>
            <person name="Vikram S."/>
            <person name="Subramanian S."/>
            <person name="Raghava G.P."/>
            <person name="Pinnaka A.K."/>
        </authorList>
    </citation>
    <scope>NUCLEOTIDE SEQUENCE [LARGE SCALE GENOMIC DNA]</scope>
    <source>
        <strain evidence="7 8">K1</strain>
    </source>
</reference>
<feature type="domain" description="Exonuclease" evidence="6">
    <location>
        <begin position="38"/>
        <end position="211"/>
    </location>
</feature>
<protein>
    <submittedName>
        <fullName evidence="7">Exonuclease</fullName>
    </submittedName>
</protein>
<sequence>MWYWLKNRIRKEEELPEFWNTYASTFKETLSNDLTEVRFIVLDTETTGFSFDFDRILSIGALELQNHRINVKNDFEVFIETTRFNPKTVPIHGIIKGHKYQKMTETEALQHFLAYIGNSVLVAHHAAFDINMLNAALKRMGLPPLKNKVLDTAVLFKSTKIINYLLKNDKNFSLDEVCDELNIPMHDRHTASGDALLTALAFLKIVTKLNKKKKQTLKSLLSIGS</sequence>
<dbReference type="Pfam" id="PF00929">
    <property type="entry name" value="RNase_T"/>
    <property type="match status" value="1"/>
</dbReference>
<evidence type="ECO:0000256" key="4">
    <source>
        <dbReference type="ARBA" id="ARBA00025483"/>
    </source>
</evidence>
<evidence type="ECO:0000259" key="6">
    <source>
        <dbReference type="SMART" id="SM00479"/>
    </source>
</evidence>
<comment type="function">
    <text evidence="4">DNA polymerase III is a complex, multichain enzyme responsible for most of the replicative synthesis in bacteria. The epsilon subunit contain the editing function and is a proofreading 3'-5' exonuclease.</text>
</comment>
<comment type="caution">
    <text evidence="7">The sequence shown here is derived from an EMBL/GenBank/DDBJ whole genome shotgun (WGS) entry which is preliminary data.</text>
</comment>
<dbReference type="GO" id="GO:0003887">
    <property type="term" value="F:DNA-directed DNA polymerase activity"/>
    <property type="evidence" value="ECO:0007669"/>
    <property type="project" value="InterPro"/>
</dbReference>
<dbReference type="PATRIC" id="fig|946077.3.peg.1544"/>
<keyword evidence="1" id="KW-0540">Nuclease</keyword>
<accession>I0WF95</accession>
<dbReference type="GO" id="GO:0005829">
    <property type="term" value="C:cytosol"/>
    <property type="evidence" value="ECO:0007669"/>
    <property type="project" value="TreeGrafter"/>
</dbReference>
<dbReference type="InterPro" id="IPR006054">
    <property type="entry name" value="DnaQ"/>
</dbReference>
<dbReference type="SUPFAM" id="SSF53098">
    <property type="entry name" value="Ribonuclease H-like"/>
    <property type="match status" value="1"/>
</dbReference>
<evidence type="ECO:0000256" key="5">
    <source>
        <dbReference type="ARBA" id="ARBA00026073"/>
    </source>
</evidence>
<dbReference type="FunFam" id="3.30.420.10:FF:000045">
    <property type="entry name" value="3'-5' exonuclease DinG"/>
    <property type="match status" value="1"/>
</dbReference>
<evidence type="ECO:0000256" key="3">
    <source>
        <dbReference type="ARBA" id="ARBA00022839"/>
    </source>
</evidence>
<dbReference type="GO" id="GO:0008408">
    <property type="term" value="F:3'-5' exonuclease activity"/>
    <property type="evidence" value="ECO:0007669"/>
    <property type="project" value="TreeGrafter"/>
</dbReference>
<dbReference type="CDD" id="cd06127">
    <property type="entry name" value="DEDDh"/>
    <property type="match status" value="1"/>
</dbReference>
<proteinExistence type="predicted"/>
<dbReference type="PANTHER" id="PTHR30231:SF4">
    <property type="entry name" value="PROTEIN NEN2"/>
    <property type="match status" value="1"/>
</dbReference>
<dbReference type="EMBL" id="AJJU01000008">
    <property type="protein sequence ID" value="EID75061.1"/>
    <property type="molecule type" value="Genomic_DNA"/>
</dbReference>
<dbReference type="InterPro" id="IPR013520">
    <property type="entry name" value="Ribonucl_H"/>
</dbReference>
<name>I0WF95_9FLAO</name>
<dbReference type="SMART" id="SM00479">
    <property type="entry name" value="EXOIII"/>
    <property type="match status" value="1"/>
</dbReference>
<gene>
    <name evidence="7" type="ORF">W5A_07642</name>
</gene>